<dbReference type="PANTHER" id="PTHR24198:SF185">
    <property type="entry name" value="ANKYRIN-3"/>
    <property type="match status" value="1"/>
</dbReference>
<dbReference type="AlphaFoldDB" id="A0A0M0JBU8"/>
<evidence type="ECO:0000256" key="2">
    <source>
        <dbReference type="ARBA" id="ARBA00023043"/>
    </source>
</evidence>
<feature type="repeat" description="ANK" evidence="3">
    <location>
        <begin position="216"/>
        <end position="248"/>
    </location>
</feature>
<evidence type="ECO:0000313" key="6">
    <source>
        <dbReference type="Proteomes" id="UP000037460"/>
    </source>
</evidence>
<protein>
    <submittedName>
        <fullName evidence="5">D chain transport protein</fullName>
    </submittedName>
</protein>
<dbReference type="SMART" id="SM00248">
    <property type="entry name" value="ANK"/>
    <property type="match status" value="5"/>
</dbReference>
<dbReference type="PROSITE" id="PS50088">
    <property type="entry name" value="ANK_REPEAT"/>
    <property type="match status" value="4"/>
</dbReference>
<dbReference type="GO" id="GO:0005737">
    <property type="term" value="C:cytoplasm"/>
    <property type="evidence" value="ECO:0007669"/>
    <property type="project" value="TreeGrafter"/>
</dbReference>
<proteinExistence type="predicted"/>
<dbReference type="Proteomes" id="UP000037460">
    <property type="component" value="Unassembled WGS sequence"/>
</dbReference>
<accession>A0A0M0JBU8</accession>
<gene>
    <name evidence="5" type="ORF">Ctob_004093</name>
</gene>
<name>A0A0M0JBU8_9EUKA</name>
<dbReference type="InterPro" id="IPR036770">
    <property type="entry name" value="Ankyrin_rpt-contain_sf"/>
</dbReference>
<evidence type="ECO:0000256" key="1">
    <source>
        <dbReference type="ARBA" id="ARBA00022737"/>
    </source>
</evidence>
<dbReference type="PROSITE" id="PS50297">
    <property type="entry name" value="ANK_REP_REGION"/>
    <property type="match status" value="3"/>
</dbReference>
<organism evidence="5 6">
    <name type="scientific">Chrysochromulina tobinii</name>
    <dbReference type="NCBI Taxonomy" id="1460289"/>
    <lineage>
        <taxon>Eukaryota</taxon>
        <taxon>Haptista</taxon>
        <taxon>Haptophyta</taxon>
        <taxon>Prymnesiophyceae</taxon>
        <taxon>Prymnesiales</taxon>
        <taxon>Chrysochromulinaceae</taxon>
        <taxon>Chrysochromulina</taxon>
    </lineage>
</organism>
<dbReference type="EMBL" id="JWZX01003132">
    <property type="protein sequence ID" value="KOO24044.1"/>
    <property type="molecule type" value="Genomic_DNA"/>
</dbReference>
<feature type="region of interest" description="Disordered" evidence="4">
    <location>
        <begin position="147"/>
        <end position="166"/>
    </location>
</feature>
<dbReference type="SUPFAM" id="SSF48403">
    <property type="entry name" value="Ankyrin repeat"/>
    <property type="match status" value="1"/>
</dbReference>
<reference evidence="6" key="1">
    <citation type="journal article" date="2015" name="PLoS Genet.">
        <title>Genome Sequence and Transcriptome Analyses of Chrysochromulina tobin: Metabolic Tools for Enhanced Algal Fitness in the Prominent Order Prymnesiales (Haptophyceae).</title>
        <authorList>
            <person name="Hovde B.T."/>
            <person name="Deodato C.R."/>
            <person name="Hunsperger H.M."/>
            <person name="Ryken S.A."/>
            <person name="Yost W."/>
            <person name="Jha R.K."/>
            <person name="Patterson J."/>
            <person name="Monnat R.J. Jr."/>
            <person name="Barlow S.B."/>
            <person name="Starkenburg S.R."/>
            <person name="Cattolico R.A."/>
        </authorList>
    </citation>
    <scope>NUCLEOTIDE SEQUENCE</scope>
    <source>
        <strain evidence="6">CCMP291</strain>
    </source>
</reference>
<keyword evidence="6" id="KW-1185">Reference proteome</keyword>
<feature type="repeat" description="ANK" evidence="3">
    <location>
        <begin position="358"/>
        <end position="390"/>
    </location>
</feature>
<dbReference type="InterPro" id="IPR002110">
    <property type="entry name" value="Ankyrin_rpt"/>
</dbReference>
<keyword evidence="1" id="KW-0677">Repeat</keyword>
<feature type="repeat" description="ANK" evidence="3">
    <location>
        <begin position="325"/>
        <end position="357"/>
    </location>
</feature>
<evidence type="ECO:0000313" key="5">
    <source>
        <dbReference type="EMBL" id="KOO24044.1"/>
    </source>
</evidence>
<dbReference type="Gene3D" id="1.25.40.20">
    <property type="entry name" value="Ankyrin repeat-containing domain"/>
    <property type="match status" value="2"/>
</dbReference>
<sequence length="427" mass="43256">MAQNQSRHRLAKVEVEKKGPAASLRDKKLLVGVAGRMGKLHTLFAAQKATVAPEHETFSVVHGFGEDVEVDVYGTETRHPSKDALKLAELIYLASLSGDVDGLSAALSPIIAQAEAAEAAKVAADEAARAAEAAAAAAQAAAEAAAAKGKKGAPPPPPPAESVPPIAVEVPPMPDWRVVDVRGLEPLALACARGHAEAAKMLLKARASVDAAAHSCGRTALHRAVEGGHLATVMTLLDGKADPTLGARNGVCALQAAAARGHLEIVSLLLSLTVPVPPSTLEEIAAAEASAAAAAKGAKGAPPPEPPPPPPPPKKVCRVDQPDHSGLTPLMVAAKGGYSTVLKALLDGGADPSVTDINGWGAVHHACRSGHREVALSLARAGADVGPTKGGRKLASLDARIAADVEALLASSPPVAARTQRPMTAPP</sequence>
<evidence type="ECO:0000256" key="3">
    <source>
        <dbReference type="PROSITE-ProRule" id="PRU00023"/>
    </source>
</evidence>
<dbReference type="Pfam" id="PF12796">
    <property type="entry name" value="Ank_2"/>
    <property type="match status" value="2"/>
</dbReference>
<dbReference type="PRINTS" id="PR00833">
    <property type="entry name" value="POAALLERGEN"/>
</dbReference>
<keyword evidence="2 3" id="KW-0040">ANK repeat</keyword>
<feature type="compositionally biased region" description="Pro residues" evidence="4">
    <location>
        <begin position="153"/>
        <end position="162"/>
    </location>
</feature>
<feature type="region of interest" description="Disordered" evidence="4">
    <location>
        <begin position="292"/>
        <end position="323"/>
    </location>
</feature>
<evidence type="ECO:0000256" key="4">
    <source>
        <dbReference type="SAM" id="MobiDB-lite"/>
    </source>
</evidence>
<comment type="caution">
    <text evidence="5">The sequence shown here is derived from an EMBL/GenBank/DDBJ whole genome shotgun (WGS) entry which is preliminary data.</text>
</comment>
<feature type="compositionally biased region" description="Pro residues" evidence="4">
    <location>
        <begin position="301"/>
        <end position="314"/>
    </location>
</feature>
<feature type="repeat" description="ANK" evidence="3">
    <location>
        <begin position="182"/>
        <end position="214"/>
    </location>
</feature>
<dbReference type="PANTHER" id="PTHR24198">
    <property type="entry name" value="ANKYRIN REPEAT AND PROTEIN KINASE DOMAIN-CONTAINING PROTEIN"/>
    <property type="match status" value="1"/>
</dbReference>
<dbReference type="OrthoDB" id="194358at2759"/>